<gene>
    <name evidence="2" type="ORF">GCM10022416_43430</name>
</gene>
<dbReference type="Proteomes" id="UP001500266">
    <property type="component" value="Unassembled WGS sequence"/>
</dbReference>
<dbReference type="PROSITE" id="PS51318">
    <property type="entry name" value="TAT"/>
    <property type="match status" value="1"/>
</dbReference>
<sequence>MPPTSRTARKPVSPARRVALAAAALTTAALTAAAATAAPLAHADASGPRHLTGTLPSGATWVADVPADYNGVLVLFSHGYNPPGTPNPPENQPTPEAGKALLDRGYALAGSSYATAGWTLATAADDQLATLAAVTERIGRPRRTIALGRSMGGLVTAQLAERGAGRIDGAVATCGLVAGGLGLLDSQLDGAHALARLLLPGREVKLTGYADAAEAAQTAARLREAVAAAQQTARGRARIALAAALFHVPTWYGDGAPPGDRDWTAQVTAQRRWLEDTLPFILAARYDIEQRAGGNPSANEGVDYRALLRRSATYRQVRELYRAAGTDLDTDLTRLAATADTTADAQARAWVARTSTVSGRLRMPVLSVHTTADGLVPAQFEDAYADRVRAARSTPLLRTAYVARTGHCTFTAAETVAAVQAMNVRLDRGHWGPVGTAEWLDAAAERAGLDGGDYVRHRPGEFLGDEGR</sequence>
<keyword evidence="3" id="KW-1185">Reference proteome</keyword>
<proteinExistence type="predicted"/>
<reference evidence="3" key="1">
    <citation type="journal article" date="2019" name="Int. J. Syst. Evol. Microbiol.">
        <title>The Global Catalogue of Microorganisms (GCM) 10K type strain sequencing project: providing services to taxonomists for standard genome sequencing and annotation.</title>
        <authorList>
            <consortium name="The Broad Institute Genomics Platform"/>
            <consortium name="The Broad Institute Genome Sequencing Center for Infectious Disease"/>
            <person name="Wu L."/>
            <person name="Ma J."/>
        </authorList>
    </citation>
    <scope>NUCLEOTIDE SEQUENCE [LARGE SCALE GENOMIC DNA]</scope>
    <source>
        <strain evidence="3">JCM 17316</strain>
    </source>
</reference>
<dbReference type="EMBL" id="BAABDO010000075">
    <property type="protein sequence ID" value="GAA4148778.1"/>
    <property type="molecule type" value="Genomic_DNA"/>
</dbReference>
<evidence type="ECO:0000256" key="1">
    <source>
        <dbReference type="SAM" id="SignalP"/>
    </source>
</evidence>
<dbReference type="GO" id="GO:0016787">
    <property type="term" value="F:hydrolase activity"/>
    <property type="evidence" value="ECO:0007669"/>
    <property type="project" value="UniProtKB-KW"/>
</dbReference>
<keyword evidence="2" id="KW-0378">Hydrolase</keyword>
<accession>A0ABP7Z733</accession>
<dbReference type="RefSeq" id="WP_345023333.1">
    <property type="nucleotide sequence ID" value="NZ_BAABDO010000075.1"/>
</dbReference>
<dbReference type="SUPFAM" id="SSF53474">
    <property type="entry name" value="alpha/beta-Hydrolases"/>
    <property type="match status" value="1"/>
</dbReference>
<dbReference type="Gene3D" id="3.40.50.1820">
    <property type="entry name" value="alpha/beta hydrolase"/>
    <property type="match status" value="1"/>
</dbReference>
<comment type="caution">
    <text evidence="2">The sequence shown here is derived from an EMBL/GenBank/DDBJ whole genome shotgun (WGS) entry which is preliminary data.</text>
</comment>
<dbReference type="InterPro" id="IPR029058">
    <property type="entry name" value="AB_hydrolase_fold"/>
</dbReference>
<evidence type="ECO:0000313" key="2">
    <source>
        <dbReference type="EMBL" id="GAA4148778.1"/>
    </source>
</evidence>
<name>A0ABP7Z733_9ACTN</name>
<protein>
    <submittedName>
        <fullName evidence="2">Alpha/beta hydrolase</fullName>
    </submittedName>
</protein>
<dbReference type="InterPro" id="IPR006311">
    <property type="entry name" value="TAT_signal"/>
</dbReference>
<evidence type="ECO:0000313" key="3">
    <source>
        <dbReference type="Proteomes" id="UP001500266"/>
    </source>
</evidence>
<feature type="signal peptide" evidence="1">
    <location>
        <begin position="1"/>
        <end position="37"/>
    </location>
</feature>
<feature type="chain" id="PRO_5046416481" evidence="1">
    <location>
        <begin position="38"/>
        <end position="468"/>
    </location>
</feature>
<organism evidence="2 3">
    <name type="scientific">Actinomadura keratinilytica</name>
    <dbReference type="NCBI Taxonomy" id="547461"/>
    <lineage>
        <taxon>Bacteria</taxon>
        <taxon>Bacillati</taxon>
        <taxon>Actinomycetota</taxon>
        <taxon>Actinomycetes</taxon>
        <taxon>Streptosporangiales</taxon>
        <taxon>Thermomonosporaceae</taxon>
        <taxon>Actinomadura</taxon>
    </lineage>
</organism>
<keyword evidence="1" id="KW-0732">Signal</keyword>